<dbReference type="GO" id="GO:0006352">
    <property type="term" value="P:DNA-templated transcription initiation"/>
    <property type="evidence" value="ECO:0007669"/>
    <property type="project" value="InterPro"/>
</dbReference>
<dbReference type="AlphaFoldDB" id="A0A6J4IR34"/>
<evidence type="ECO:0000259" key="5">
    <source>
        <dbReference type="Pfam" id="PF04542"/>
    </source>
</evidence>
<dbReference type="InterPro" id="IPR014284">
    <property type="entry name" value="RNA_pol_sigma-70_dom"/>
</dbReference>
<dbReference type="Gene3D" id="1.10.1740.10">
    <property type="match status" value="1"/>
</dbReference>
<evidence type="ECO:0000256" key="1">
    <source>
        <dbReference type="ARBA" id="ARBA00010641"/>
    </source>
</evidence>
<dbReference type="NCBIfam" id="TIGR02937">
    <property type="entry name" value="sigma70-ECF"/>
    <property type="match status" value="1"/>
</dbReference>
<gene>
    <name evidence="7" type="ORF">AVDCRST_MAG76-2595</name>
</gene>
<evidence type="ECO:0000256" key="2">
    <source>
        <dbReference type="ARBA" id="ARBA00023015"/>
    </source>
</evidence>
<evidence type="ECO:0000259" key="6">
    <source>
        <dbReference type="Pfam" id="PF08281"/>
    </source>
</evidence>
<sequence>MTTISTSPVSPAVSSTFEHFHQRFAGDALRYARAIVGPDTAEDACQEAWLRAWRAWGAADPTKAEPWLRTIIRNCCFDVQRRGWAQEPAPDLPPDRTAAPEEAALASLELAALWAGLERLSPLLRETLWLREVESLPYAEIARRQGIPVGTVMSRLHAARVQARRLRSAVAG</sequence>
<dbReference type="Pfam" id="PF08281">
    <property type="entry name" value="Sigma70_r4_2"/>
    <property type="match status" value="1"/>
</dbReference>
<dbReference type="SUPFAM" id="SSF88659">
    <property type="entry name" value="Sigma3 and sigma4 domains of RNA polymerase sigma factors"/>
    <property type="match status" value="1"/>
</dbReference>
<dbReference type="GO" id="GO:0016987">
    <property type="term" value="F:sigma factor activity"/>
    <property type="evidence" value="ECO:0007669"/>
    <property type="project" value="UniProtKB-KW"/>
</dbReference>
<dbReference type="InterPro" id="IPR007627">
    <property type="entry name" value="RNA_pol_sigma70_r2"/>
</dbReference>
<dbReference type="Pfam" id="PF04542">
    <property type="entry name" value="Sigma70_r2"/>
    <property type="match status" value="1"/>
</dbReference>
<dbReference type="InterPro" id="IPR013325">
    <property type="entry name" value="RNA_pol_sigma_r2"/>
</dbReference>
<name>A0A6J4IR34_9ACTN</name>
<feature type="domain" description="RNA polymerase sigma factor 70 region 4 type 2" evidence="6">
    <location>
        <begin position="112"/>
        <end position="161"/>
    </location>
</feature>
<dbReference type="EMBL" id="CADCSZ010000159">
    <property type="protein sequence ID" value="CAA9256658.1"/>
    <property type="molecule type" value="Genomic_DNA"/>
</dbReference>
<keyword evidence="2" id="KW-0805">Transcription regulation</keyword>
<keyword evidence="3" id="KW-0731">Sigma factor</keyword>
<evidence type="ECO:0008006" key="8">
    <source>
        <dbReference type="Google" id="ProtNLM"/>
    </source>
</evidence>
<dbReference type="CDD" id="cd06171">
    <property type="entry name" value="Sigma70_r4"/>
    <property type="match status" value="1"/>
</dbReference>
<dbReference type="InterPro" id="IPR013249">
    <property type="entry name" value="RNA_pol_sigma70_r4_t2"/>
</dbReference>
<feature type="domain" description="RNA polymerase sigma-70 region 2" evidence="5">
    <location>
        <begin position="22"/>
        <end position="84"/>
    </location>
</feature>
<dbReference type="PANTHER" id="PTHR43133">
    <property type="entry name" value="RNA POLYMERASE ECF-TYPE SIGMA FACTO"/>
    <property type="match status" value="1"/>
</dbReference>
<organism evidence="7">
    <name type="scientific">uncultured Acidimicrobiales bacterium</name>
    <dbReference type="NCBI Taxonomy" id="310071"/>
    <lineage>
        <taxon>Bacteria</taxon>
        <taxon>Bacillati</taxon>
        <taxon>Actinomycetota</taxon>
        <taxon>Acidimicrobiia</taxon>
        <taxon>Acidimicrobiales</taxon>
        <taxon>environmental samples</taxon>
    </lineage>
</organism>
<dbReference type="SUPFAM" id="SSF88946">
    <property type="entry name" value="Sigma2 domain of RNA polymerase sigma factors"/>
    <property type="match status" value="1"/>
</dbReference>
<keyword evidence="4" id="KW-0804">Transcription</keyword>
<accession>A0A6J4IR34</accession>
<dbReference type="GO" id="GO:0003677">
    <property type="term" value="F:DNA binding"/>
    <property type="evidence" value="ECO:0007669"/>
    <property type="project" value="InterPro"/>
</dbReference>
<reference evidence="7" key="1">
    <citation type="submission" date="2020-02" db="EMBL/GenBank/DDBJ databases">
        <authorList>
            <person name="Meier V. D."/>
        </authorList>
    </citation>
    <scope>NUCLEOTIDE SEQUENCE</scope>
    <source>
        <strain evidence="7">AVDCRST_MAG76</strain>
    </source>
</reference>
<evidence type="ECO:0000256" key="3">
    <source>
        <dbReference type="ARBA" id="ARBA00023082"/>
    </source>
</evidence>
<dbReference type="Gene3D" id="1.10.10.10">
    <property type="entry name" value="Winged helix-like DNA-binding domain superfamily/Winged helix DNA-binding domain"/>
    <property type="match status" value="1"/>
</dbReference>
<dbReference type="InterPro" id="IPR036388">
    <property type="entry name" value="WH-like_DNA-bd_sf"/>
</dbReference>
<dbReference type="InterPro" id="IPR013324">
    <property type="entry name" value="RNA_pol_sigma_r3/r4-like"/>
</dbReference>
<dbReference type="PANTHER" id="PTHR43133:SF25">
    <property type="entry name" value="RNA POLYMERASE SIGMA FACTOR RFAY-RELATED"/>
    <property type="match status" value="1"/>
</dbReference>
<proteinExistence type="inferred from homology"/>
<dbReference type="InterPro" id="IPR039425">
    <property type="entry name" value="RNA_pol_sigma-70-like"/>
</dbReference>
<protein>
    <recommendedName>
        <fullName evidence="8">RNA polymerase ECF-type sigma factor</fullName>
    </recommendedName>
</protein>
<evidence type="ECO:0000256" key="4">
    <source>
        <dbReference type="ARBA" id="ARBA00023163"/>
    </source>
</evidence>
<evidence type="ECO:0000313" key="7">
    <source>
        <dbReference type="EMBL" id="CAA9256658.1"/>
    </source>
</evidence>
<comment type="similarity">
    <text evidence="1">Belongs to the sigma-70 factor family. ECF subfamily.</text>
</comment>